<evidence type="ECO:0000313" key="2">
    <source>
        <dbReference type="EMBL" id="MBU9711038.1"/>
    </source>
</evidence>
<comment type="caution">
    <text evidence="2">The sequence shown here is derived from an EMBL/GenBank/DDBJ whole genome shotgun (WGS) entry which is preliminary data.</text>
</comment>
<evidence type="ECO:0000259" key="1">
    <source>
        <dbReference type="PROSITE" id="PS50943"/>
    </source>
</evidence>
<accession>A0ABS6JFC4</accession>
<dbReference type="CDD" id="cd00093">
    <property type="entry name" value="HTH_XRE"/>
    <property type="match status" value="1"/>
</dbReference>
<dbReference type="Pfam" id="PF01381">
    <property type="entry name" value="HTH_3"/>
    <property type="match status" value="1"/>
</dbReference>
<dbReference type="Proteomes" id="UP000784880">
    <property type="component" value="Unassembled WGS sequence"/>
</dbReference>
<proteinExistence type="predicted"/>
<keyword evidence="3" id="KW-1185">Reference proteome</keyword>
<dbReference type="SMART" id="SM00530">
    <property type="entry name" value="HTH_XRE"/>
    <property type="match status" value="1"/>
</dbReference>
<sequence length="73" mass="8305">MSVRGYKCRLRVILAEKDIRHGVFAEKVGIGSSTLSAIINSKRLPSFEYTYAILAELEMKIDEVWVMIENEAN</sequence>
<organism evidence="2 3">
    <name type="scientific">Evansella tamaricis</name>
    <dbReference type="NCBI Taxonomy" id="2069301"/>
    <lineage>
        <taxon>Bacteria</taxon>
        <taxon>Bacillati</taxon>
        <taxon>Bacillota</taxon>
        <taxon>Bacilli</taxon>
        <taxon>Bacillales</taxon>
        <taxon>Bacillaceae</taxon>
        <taxon>Evansella</taxon>
    </lineage>
</organism>
<dbReference type="RefSeq" id="WP_217064929.1">
    <property type="nucleotide sequence ID" value="NZ_JAHQCS010000057.1"/>
</dbReference>
<dbReference type="InterPro" id="IPR001387">
    <property type="entry name" value="Cro/C1-type_HTH"/>
</dbReference>
<reference evidence="2 3" key="1">
    <citation type="submission" date="2021-06" db="EMBL/GenBank/DDBJ databases">
        <title>Bacillus sp. RD4P76, an endophyte from a halophyte.</title>
        <authorList>
            <person name="Sun J.-Q."/>
        </authorList>
    </citation>
    <scope>NUCLEOTIDE SEQUENCE [LARGE SCALE GENOMIC DNA]</scope>
    <source>
        <strain evidence="2 3">CGMCC 1.15917</strain>
    </source>
</reference>
<name>A0ABS6JFC4_9BACI</name>
<dbReference type="EMBL" id="JAHQCS010000057">
    <property type="protein sequence ID" value="MBU9711038.1"/>
    <property type="molecule type" value="Genomic_DNA"/>
</dbReference>
<feature type="domain" description="HTH cro/C1-type" evidence="1">
    <location>
        <begin position="24"/>
        <end position="64"/>
    </location>
</feature>
<gene>
    <name evidence="2" type="ORF">KS419_04715</name>
</gene>
<protein>
    <submittedName>
        <fullName evidence="2">Helix-turn-helix transcriptional regulator</fullName>
    </submittedName>
</protein>
<evidence type="ECO:0000313" key="3">
    <source>
        <dbReference type="Proteomes" id="UP000784880"/>
    </source>
</evidence>
<dbReference type="PROSITE" id="PS50943">
    <property type="entry name" value="HTH_CROC1"/>
    <property type="match status" value="1"/>
</dbReference>